<evidence type="ECO:0000256" key="4">
    <source>
        <dbReference type="ARBA" id="ARBA00022833"/>
    </source>
</evidence>
<feature type="binding site" evidence="6">
    <location>
        <position position="169"/>
    </location>
    <ligand>
        <name>Zn(2+)</name>
        <dbReference type="ChEBI" id="CHEBI:29105"/>
    </ligand>
</feature>
<dbReference type="EC" id="2.3.1.286" evidence="5"/>
<comment type="cofactor">
    <cofactor evidence="1 5">
        <name>Zn(2+)</name>
        <dbReference type="ChEBI" id="CHEBI:29105"/>
    </cofactor>
</comment>
<dbReference type="PANTHER" id="PTHR11085:SF6">
    <property type="entry name" value="NAD-DEPENDENT PROTEIN DEACETYLASE SIRTUIN-2"/>
    <property type="match status" value="1"/>
</dbReference>
<organism evidence="9 10">
    <name type="scientific">[Candida] subhashii</name>
    <dbReference type="NCBI Taxonomy" id="561895"/>
    <lineage>
        <taxon>Eukaryota</taxon>
        <taxon>Fungi</taxon>
        <taxon>Dikarya</taxon>
        <taxon>Ascomycota</taxon>
        <taxon>Saccharomycotina</taxon>
        <taxon>Pichiomycetes</taxon>
        <taxon>Debaryomycetaceae</taxon>
        <taxon>Spathaspora</taxon>
    </lineage>
</organism>
<sequence>MALTNIEKRLTPLIDAINSGKKVTFFTGAGVSTNAGIPDFRSPDTGLYSNLAKLDLPFPEAVFDIGFFKQNPKPFYTLAEELYPGQYAPTKFHFFIKLLQEKDLLKRVYTQNIDTLERLAGVEDQYMVEAHGSFASNHCIKCHMEMDNETLREYMADKDRDGIPTCDLCQNYVKPDIVFFGEGLPDRFFEMWEEDCADVEVAIVAGTSLTVYPFGGLPSDIGKRALRVLINNENVGDFSSDPRESDIVLLGDCDEMAETICSLLGFKDELDALVEKEQAKYAVPETVEEKIDEIEERMKEEAALKEREEDKEVEELAKKLGETEIDESKKQGEEEEETTKKNQTKEASEATTQEVDSTEQGSDKKESQQNAVHPPEGDCPKYSESGKTCSLS</sequence>
<dbReference type="PIRSF" id="PIRSF037938">
    <property type="entry name" value="SIR2_euk"/>
    <property type="match status" value="1"/>
</dbReference>
<dbReference type="PANTHER" id="PTHR11085">
    <property type="entry name" value="NAD-DEPENDENT PROTEIN DEACYLASE SIRTUIN-5, MITOCHONDRIAL-RELATED"/>
    <property type="match status" value="1"/>
</dbReference>
<dbReference type="InterPro" id="IPR003000">
    <property type="entry name" value="Sirtuin"/>
</dbReference>
<dbReference type="InterPro" id="IPR026590">
    <property type="entry name" value="Ssirtuin_cat_dom"/>
</dbReference>
<feature type="compositionally biased region" description="Polar residues" evidence="7">
    <location>
        <begin position="349"/>
        <end position="360"/>
    </location>
</feature>
<evidence type="ECO:0000256" key="2">
    <source>
        <dbReference type="ARBA" id="ARBA00006924"/>
    </source>
</evidence>
<evidence type="ECO:0000256" key="7">
    <source>
        <dbReference type="SAM" id="MobiDB-lite"/>
    </source>
</evidence>
<evidence type="ECO:0000256" key="1">
    <source>
        <dbReference type="ARBA" id="ARBA00001947"/>
    </source>
</evidence>
<dbReference type="OrthoDB" id="420264at2759"/>
<keyword evidence="5" id="KW-0808">Transferase</keyword>
<dbReference type="GO" id="GO:0070403">
    <property type="term" value="F:NAD+ binding"/>
    <property type="evidence" value="ECO:0007669"/>
    <property type="project" value="InterPro"/>
</dbReference>
<evidence type="ECO:0000313" key="10">
    <source>
        <dbReference type="Proteomes" id="UP000694255"/>
    </source>
</evidence>
<keyword evidence="5" id="KW-0520">NAD</keyword>
<feature type="binding site" evidence="6">
    <location>
        <position position="139"/>
    </location>
    <ligand>
        <name>Zn(2+)</name>
        <dbReference type="ChEBI" id="CHEBI:29105"/>
    </ligand>
</feature>
<dbReference type="InterPro" id="IPR050134">
    <property type="entry name" value="NAD-dep_sirtuin_deacylases"/>
</dbReference>
<reference evidence="9 10" key="1">
    <citation type="journal article" date="2021" name="DNA Res.">
        <title>Genome analysis of Candida subhashii reveals its hybrid nature and dual mitochondrial genome conformations.</title>
        <authorList>
            <person name="Mixao V."/>
            <person name="Hegedusova E."/>
            <person name="Saus E."/>
            <person name="Pryszcz L.P."/>
            <person name="Cillingova A."/>
            <person name="Nosek J."/>
            <person name="Gabaldon T."/>
        </authorList>
    </citation>
    <scope>NUCLEOTIDE SEQUENCE [LARGE SCALE GENOMIC DNA]</scope>
    <source>
        <strain evidence="9 10">CBS 10753</strain>
    </source>
</reference>
<evidence type="ECO:0000256" key="6">
    <source>
        <dbReference type="PROSITE-ProRule" id="PRU00236"/>
    </source>
</evidence>
<feature type="compositionally biased region" description="Basic and acidic residues" evidence="7">
    <location>
        <begin position="301"/>
        <end position="348"/>
    </location>
</feature>
<dbReference type="RefSeq" id="XP_049265109.1">
    <property type="nucleotide sequence ID" value="XM_049405236.1"/>
</dbReference>
<feature type="region of interest" description="Disordered" evidence="7">
    <location>
        <begin position="301"/>
        <end position="392"/>
    </location>
</feature>
<gene>
    <name evidence="9" type="ORF">J8A68_001570</name>
</gene>
<dbReference type="InterPro" id="IPR017328">
    <property type="entry name" value="Sirtuin_class_I"/>
</dbReference>
<comment type="catalytic activity">
    <reaction evidence="5">
        <text>N(6)-acetyl-L-lysyl-[protein] + NAD(+) + H2O = 2''-O-acetyl-ADP-D-ribose + nicotinamide + L-lysyl-[protein]</text>
        <dbReference type="Rhea" id="RHEA:43636"/>
        <dbReference type="Rhea" id="RHEA-COMP:9752"/>
        <dbReference type="Rhea" id="RHEA-COMP:10731"/>
        <dbReference type="ChEBI" id="CHEBI:15377"/>
        <dbReference type="ChEBI" id="CHEBI:17154"/>
        <dbReference type="ChEBI" id="CHEBI:29969"/>
        <dbReference type="ChEBI" id="CHEBI:57540"/>
        <dbReference type="ChEBI" id="CHEBI:61930"/>
        <dbReference type="ChEBI" id="CHEBI:83767"/>
        <dbReference type="EC" id="2.3.1.286"/>
    </reaction>
</comment>
<dbReference type="Pfam" id="PF02146">
    <property type="entry name" value="SIR2"/>
    <property type="match status" value="1"/>
</dbReference>
<proteinExistence type="inferred from homology"/>
<evidence type="ECO:0000259" key="8">
    <source>
        <dbReference type="PROSITE" id="PS50305"/>
    </source>
</evidence>
<dbReference type="CDD" id="cd01408">
    <property type="entry name" value="SIRT1"/>
    <property type="match status" value="1"/>
</dbReference>
<accession>A0A8J5URS3</accession>
<feature type="domain" description="Deacetylase sirtuin-type" evidence="8">
    <location>
        <begin position="3"/>
        <end position="267"/>
    </location>
</feature>
<dbReference type="EMBL" id="JAGSYN010000059">
    <property type="protein sequence ID" value="KAG7664877.1"/>
    <property type="molecule type" value="Genomic_DNA"/>
</dbReference>
<name>A0A8J5URS3_9ASCO</name>
<evidence type="ECO:0000313" key="9">
    <source>
        <dbReference type="EMBL" id="KAG7664877.1"/>
    </source>
</evidence>
<dbReference type="GeneID" id="73468371"/>
<evidence type="ECO:0000256" key="3">
    <source>
        <dbReference type="ARBA" id="ARBA00022723"/>
    </source>
</evidence>
<keyword evidence="10" id="KW-1185">Reference proteome</keyword>
<feature type="binding site" evidence="6">
    <location>
        <position position="142"/>
    </location>
    <ligand>
        <name>Zn(2+)</name>
        <dbReference type="ChEBI" id="CHEBI:29105"/>
    </ligand>
</feature>
<evidence type="ECO:0000256" key="5">
    <source>
        <dbReference type="PIRNR" id="PIRNR037938"/>
    </source>
</evidence>
<dbReference type="GO" id="GO:0005634">
    <property type="term" value="C:nucleus"/>
    <property type="evidence" value="ECO:0007669"/>
    <property type="project" value="TreeGrafter"/>
</dbReference>
<protein>
    <recommendedName>
        <fullName evidence="5">NAD-dependent protein deacetylase</fullName>
        <ecNumber evidence="5">2.3.1.286</ecNumber>
    </recommendedName>
</protein>
<comment type="caution">
    <text evidence="9">The sequence shown here is derived from an EMBL/GenBank/DDBJ whole genome shotgun (WGS) entry which is preliminary data.</text>
</comment>
<dbReference type="GO" id="GO:0046872">
    <property type="term" value="F:metal ion binding"/>
    <property type="evidence" value="ECO:0007669"/>
    <property type="project" value="UniProtKB-KW"/>
</dbReference>
<keyword evidence="3 5" id="KW-0479">Metal-binding</keyword>
<dbReference type="PROSITE" id="PS50305">
    <property type="entry name" value="SIRTUIN"/>
    <property type="match status" value="1"/>
</dbReference>
<dbReference type="Proteomes" id="UP000694255">
    <property type="component" value="Unassembled WGS sequence"/>
</dbReference>
<feature type="binding site" evidence="6">
    <location>
        <position position="166"/>
    </location>
    <ligand>
        <name>Zn(2+)</name>
        <dbReference type="ChEBI" id="CHEBI:29105"/>
    </ligand>
</feature>
<feature type="active site" description="Proton acceptor" evidence="6">
    <location>
        <position position="131"/>
    </location>
</feature>
<dbReference type="GO" id="GO:0017136">
    <property type="term" value="F:histone deacetylase activity, NAD-dependent"/>
    <property type="evidence" value="ECO:0007669"/>
    <property type="project" value="TreeGrafter"/>
</dbReference>
<dbReference type="AlphaFoldDB" id="A0A8J5URS3"/>
<comment type="similarity">
    <text evidence="2 5">Belongs to the sirtuin family. Class I subfamily.</text>
</comment>
<keyword evidence="4 5" id="KW-0862">Zinc</keyword>